<dbReference type="PANTHER" id="PTHR12801">
    <property type="entry name" value="RNA EXONUCLEASE REXO1 / RECO3 FAMILY MEMBER-RELATED"/>
    <property type="match status" value="1"/>
</dbReference>
<name>A0A167DTS0_9ASCO</name>
<dbReference type="GO" id="GO:0005634">
    <property type="term" value="C:nucleus"/>
    <property type="evidence" value="ECO:0007669"/>
    <property type="project" value="UniProtKB-SubCell"/>
</dbReference>
<evidence type="ECO:0000256" key="4">
    <source>
        <dbReference type="ARBA" id="ARBA00022801"/>
    </source>
</evidence>
<dbReference type="GO" id="GO:0004527">
    <property type="term" value="F:exonuclease activity"/>
    <property type="evidence" value="ECO:0007669"/>
    <property type="project" value="UniProtKB-KW"/>
</dbReference>
<keyword evidence="5" id="KW-0269">Exonuclease</keyword>
<dbReference type="GeneID" id="30033382"/>
<dbReference type="CDD" id="cd06145">
    <property type="entry name" value="REX1_like"/>
    <property type="match status" value="1"/>
</dbReference>
<protein>
    <submittedName>
        <fullName evidence="9">Rnh70p</fullName>
    </submittedName>
</protein>
<dbReference type="SMART" id="SM00479">
    <property type="entry name" value="EXOIII"/>
    <property type="match status" value="1"/>
</dbReference>
<keyword evidence="6" id="KW-0539">Nucleus</keyword>
<dbReference type="InterPro" id="IPR036397">
    <property type="entry name" value="RNaseH_sf"/>
</dbReference>
<dbReference type="SUPFAM" id="SSF53098">
    <property type="entry name" value="Ribonuclease H-like"/>
    <property type="match status" value="1"/>
</dbReference>
<reference evidence="9 10" key="1">
    <citation type="submission" date="2016-02" db="EMBL/GenBank/DDBJ databases">
        <title>Complete genome sequence and transcriptome regulation of the pentose utilising yeast Sugiyamaella lignohabitans.</title>
        <authorList>
            <person name="Bellasio M."/>
            <person name="Peymann A."/>
            <person name="Valli M."/>
            <person name="Sipitzky M."/>
            <person name="Graf A."/>
            <person name="Sauer M."/>
            <person name="Marx H."/>
            <person name="Mattanovich D."/>
        </authorList>
    </citation>
    <scope>NUCLEOTIDE SEQUENCE [LARGE SCALE GENOMIC DNA]</scope>
    <source>
        <strain evidence="9 10">CBS 10342</strain>
    </source>
</reference>
<organism evidence="9 10">
    <name type="scientific">Sugiyamaella lignohabitans</name>
    <dbReference type="NCBI Taxonomy" id="796027"/>
    <lineage>
        <taxon>Eukaryota</taxon>
        <taxon>Fungi</taxon>
        <taxon>Dikarya</taxon>
        <taxon>Ascomycota</taxon>
        <taxon>Saccharomycotina</taxon>
        <taxon>Dipodascomycetes</taxon>
        <taxon>Dipodascales</taxon>
        <taxon>Trichomonascaceae</taxon>
        <taxon>Sugiyamaella</taxon>
    </lineage>
</organism>
<evidence type="ECO:0000259" key="8">
    <source>
        <dbReference type="SMART" id="SM00479"/>
    </source>
</evidence>
<dbReference type="Pfam" id="PF00929">
    <property type="entry name" value="RNase_T"/>
    <property type="match status" value="1"/>
</dbReference>
<keyword evidence="10" id="KW-1185">Reference proteome</keyword>
<dbReference type="GO" id="GO:0003676">
    <property type="term" value="F:nucleic acid binding"/>
    <property type="evidence" value="ECO:0007669"/>
    <property type="project" value="InterPro"/>
</dbReference>
<evidence type="ECO:0000313" key="10">
    <source>
        <dbReference type="Proteomes" id="UP000189580"/>
    </source>
</evidence>
<feature type="domain" description="Exonuclease" evidence="8">
    <location>
        <begin position="214"/>
        <end position="374"/>
    </location>
</feature>
<feature type="compositionally biased region" description="Basic and acidic residues" evidence="7">
    <location>
        <begin position="175"/>
        <end position="185"/>
    </location>
</feature>
<feature type="region of interest" description="Disordered" evidence="7">
    <location>
        <begin position="572"/>
        <end position="598"/>
    </location>
</feature>
<evidence type="ECO:0000313" key="9">
    <source>
        <dbReference type="EMBL" id="ANB13282.1"/>
    </source>
</evidence>
<dbReference type="OrthoDB" id="206335at2759"/>
<keyword evidence="4" id="KW-0378">Hydrolase</keyword>
<evidence type="ECO:0000256" key="6">
    <source>
        <dbReference type="ARBA" id="ARBA00023242"/>
    </source>
</evidence>
<feature type="region of interest" description="Disordered" evidence="7">
    <location>
        <begin position="169"/>
        <end position="198"/>
    </location>
</feature>
<dbReference type="InterPro" id="IPR012337">
    <property type="entry name" value="RNaseH-like_sf"/>
</dbReference>
<dbReference type="InterPro" id="IPR034922">
    <property type="entry name" value="REX1-like_exo"/>
</dbReference>
<gene>
    <name evidence="9" type="primary">RNH70</name>
    <name evidence="9" type="ORF">AWJ20_1566</name>
</gene>
<comment type="subcellular location">
    <subcellularLocation>
        <location evidence="1">Nucleus</location>
    </subcellularLocation>
</comment>
<evidence type="ECO:0000256" key="2">
    <source>
        <dbReference type="ARBA" id="ARBA00006357"/>
    </source>
</evidence>
<dbReference type="Gene3D" id="3.30.420.10">
    <property type="entry name" value="Ribonuclease H-like superfamily/Ribonuclease H"/>
    <property type="match status" value="1"/>
</dbReference>
<evidence type="ECO:0000256" key="5">
    <source>
        <dbReference type="ARBA" id="ARBA00022839"/>
    </source>
</evidence>
<dbReference type="InterPro" id="IPR013520">
    <property type="entry name" value="Ribonucl_H"/>
</dbReference>
<comment type="similarity">
    <text evidence="2">Belongs to the REXO1/REXO3 family.</text>
</comment>
<proteinExistence type="inferred from homology"/>
<dbReference type="InterPro" id="IPR047021">
    <property type="entry name" value="REXO1/3/4-like"/>
</dbReference>
<keyword evidence="3" id="KW-0540">Nuclease</keyword>
<dbReference type="FunFam" id="3.30.420.10:FF:000019">
    <property type="entry name" value="RNA exonuclease NEF-sp"/>
    <property type="match status" value="1"/>
</dbReference>
<dbReference type="KEGG" id="slb:AWJ20_1566"/>
<dbReference type="RefSeq" id="XP_018735759.1">
    <property type="nucleotide sequence ID" value="XM_018878457.1"/>
</dbReference>
<evidence type="ECO:0000256" key="3">
    <source>
        <dbReference type="ARBA" id="ARBA00022722"/>
    </source>
</evidence>
<evidence type="ECO:0000256" key="1">
    <source>
        <dbReference type="ARBA" id="ARBA00004123"/>
    </source>
</evidence>
<dbReference type="Proteomes" id="UP000189580">
    <property type="component" value="Chromosome a"/>
</dbReference>
<dbReference type="AlphaFoldDB" id="A0A167DTS0"/>
<sequence>MLTTQDLRDLELYILSDASGPPAPKWISIRNKSFISHVVTLLIPGLEGPKFGITSTKDIQPIKLTPGSDKSGTFFGNYFSHVWPTKAPGTGDKLFSVVNTFMEVPFTKAEKKKQMNSDMEASYNSRKSGLRPEDLLLSLDRMVEEGYPMHPDIPGVSGVMNDKTVVRAAQPEDEIQSKQPDESPIKRPGTKPVPFIGEGNDWVETKQLHTGSPKVYAIDCEMCETRLGKELTRVTVLDNKGKIIIDQLVKPYEPIVDYLTRYSGITEELLADVTTRLSDVQDKLLSLISSTDIILGHSLESDLIALKMSHPKIIDTAIIFQHPKGTLWKPALRWLTSKYLDREIQTQGDQGHDSVEDAQACIDLLNVKLKNGRDFGLNKVRSVNLIKKLATGAPPKTTAIADYGVPHWHEEYAKTVVSCFSDDEIIANVAKFSHSHDFVWGRLRDLEKAKGWISDQERSTDEEIQAKYVELNDRLLKLYQQLPHNTALIIMGGSGDPREMVRLRKLKDQYQHEYKTKKWDQIECEWTSSQVMELSKATERARSGISFLTIKTADNEHGLIERPILTIGTKVSSSSFPSGVNDHETNGGRLKKSRSEIP</sequence>
<accession>A0A167DTS0</accession>
<evidence type="ECO:0000256" key="7">
    <source>
        <dbReference type="SAM" id="MobiDB-lite"/>
    </source>
</evidence>
<dbReference type="EMBL" id="CP014501">
    <property type="protein sequence ID" value="ANB13282.1"/>
    <property type="molecule type" value="Genomic_DNA"/>
</dbReference>
<dbReference type="PANTHER" id="PTHR12801:SF115">
    <property type="entry name" value="FI18136P1-RELATED"/>
    <property type="match status" value="1"/>
</dbReference>